<dbReference type="RefSeq" id="WP_378039038.1">
    <property type="nucleotide sequence ID" value="NZ_JBHSIV010000044.1"/>
</dbReference>
<keyword evidence="2" id="KW-0378">Hydrolase</keyword>
<dbReference type="Proteomes" id="UP001595947">
    <property type="component" value="Unassembled WGS sequence"/>
</dbReference>
<gene>
    <name evidence="2" type="ORF">ACFPBZ_26115</name>
</gene>
<evidence type="ECO:0000313" key="3">
    <source>
        <dbReference type="Proteomes" id="UP001595947"/>
    </source>
</evidence>
<reference evidence="3" key="1">
    <citation type="journal article" date="2019" name="Int. J. Syst. Evol. Microbiol.">
        <title>The Global Catalogue of Microorganisms (GCM) 10K type strain sequencing project: providing services to taxonomists for standard genome sequencing and annotation.</title>
        <authorList>
            <consortium name="The Broad Institute Genomics Platform"/>
            <consortium name="The Broad Institute Genome Sequencing Center for Infectious Disease"/>
            <person name="Wu L."/>
            <person name="Ma J."/>
        </authorList>
    </citation>
    <scope>NUCLEOTIDE SEQUENCE [LARGE SCALE GENOMIC DNA]</scope>
    <source>
        <strain evidence="3">CGMCC 4.7093</strain>
    </source>
</reference>
<sequence>CALDPDEHPATTTRDRDHRLPRTALARWIDARDHQCVAPGCTKLARRCDHDHTLDWQYGGRTQADELANLCRHHHRGKHTGRWRYTQPDPGRFEVTDPTGTVHHTASRVTNPLPGPVARRYPFPWHLLDLDPVTPRPDFEPRPNRDGIITDKAIQTSIHLGIRAATTTERFEQPTEDIDDTDPPF</sequence>
<feature type="region of interest" description="Disordered" evidence="1">
    <location>
        <begin position="165"/>
        <end position="185"/>
    </location>
</feature>
<dbReference type="InterPro" id="IPR003615">
    <property type="entry name" value="HNH_nuc"/>
</dbReference>
<dbReference type="EMBL" id="JBHSIV010000044">
    <property type="protein sequence ID" value="MFC5065718.1"/>
    <property type="molecule type" value="Genomic_DNA"/>
</dbReference>
<proteinExistence type="predicted"/>
<name>A0ABV9YW67_9PSEU</name>
<comment type="caution">
    <text evidence="2">The sequence shown here is derived from an EMBL/GenBank/DDBJ whole genome shotgun (WGS) entry which is preliminary data.</text>
</comment>
<feature type="non-terminal residue" evidence="2">
    <location>
        <position position="1"/>
    </location>
</feature>
<feature type="compositionally biased region" description="Acidic residues" evidence="1">
    <location>
        <begin position="174"/>
        <end position="185"/>
    </location>
</feature>
<protein>
    <submittedName>
        <fullName evidence="2">HNH endonuclease signature motif containing protein</fullName>
    </submittedName>
</protein>
<accession>A0ABV9YW67</accession>
<keyword evidence="2" id="KW-0255">Endonuclease</keyword>
<keyword evidence="2" id="KW-0540">Nuclease</keyword>
<dbReference type="GO" id="GO:0004519">
    <property type="term" value="F:endonuclease activity"/>
    <property type="evidence" value="ECO:0007669"/>
    <property type="project" value="UniProtKB-KW"/>
</dbReference>
<organism evidence="2 3">
    <name type="scientific">Actinomycetospora atypica</name>
    <dbReference type="NCBI Taxonomy" id="1290095"/>
    <lineage>
        <taxon>Bacteria</taxon>
        <taxon>Bacillati</taxon>
        <taxon>Actinomycetota</taxon>
        <taxon>Actinomycetes</taxon>
        <taxon>Pseudonocardiales</taxon>
        <taxon>Pseudonocardiaceae</taxon>
        <taxon>Actinomycetospora</taxon>
    </lineage>
</organism>
<dbReference type="CDD" id="cd00085">
    <property type="entry name" value="HNHc"/>
    <property type="match status" value="1"/>
</dbReference>
<evidence type="ECO:0000313" key="2">
    <source>
        <dbReference type="EMBL" id="MFC5065718.1"/>
    </source>
</evidence>
<keyword evidence="3" id="KW-1185">Reference proteome</keyword>
<evidence type="ECO:0000256" key="1">
    <source>
        <dbReference type="SAM" id="MobiDB-lite"/>
    </source>
</evidence>